<evidence type="ECO:0000313" key="8">
    <source>
        <dbReference type="EMBL" id="ALU43229.1"/>
    </source>
</evidence>
<dbReference type="GO" id="GO:0006313">
    <property type="term" value="P:DNA transposition"/>
    <property type="evidence" value="ECO:0007669"/>
    <property type="project" value="UniProtKB-UniRule"/>
</dbReference>
<dbReference type="EMBL" id="CP013611">
    <property type="protein sequence ID" value="ALU43208.1"/>
    <property type="molecule type" value="Genomic_DNA"/>
</dbReference>
<dbReference type="PANTHER" id="PTHR33217">
    <property type="entry name" value="TRANSPOSASE FOR INSERTION SEQUENCE ELEMENT IS1081"/>
    <property type="match status" value="1"/>
</dbReference>
<gene>
    <name evidence="7" type="ORF">AT705_09795</name>
    <name evidence="8" type="ORF">AT705_09920</name>
</gene>
<proteinExistence type="inferred from homology"/>
<sequence>MNKDNNVVPLTAPENPLEQVLKQGAQQLLASAIEAELAELLEQFSHERLDDGRLRVVRNGFQPERMIQTGLGDIPVRVPKVRDRKDKEVKFNSKLVPPYLKRTKNIEELVPWLYLRGISTGEMQPALASLLGENAKGLSANTVSRLKASWEQEYLAWARRDLSRRRFVYVWADGIYSKVRMDDKLCLLVVIGVDETGRKELLAISDGVRESEQSWTEVLNQLNAQGLAAAPKLAIGDGALGFWNAVTKVWPTTRHQRCWVHKTANILNKVPKSMQPKIKSGLQDIWMAESKESALKAYDLFDKNYGVKYPKATDCLRKDKEEMLAFYDFPAEHWLSIRTTNPIESTFATIRLRTNKTKSCGSRNTTLSMAFKLAQLAEKKWYRLRGFKLLADVIEGITFKNGERIEQDQTEHQAAFIHQI</sequence>
<dbReference type="GO" id="GO:0003677">
    <property type="term" value="F:DNA binding"/>
    <property type="evidence" value="ECO:0007669"/>
    <property type="project" value="UniProtKB-UniRule"/>
</dbReference>
<protein>
    <recommendedName>
        <fullName evidence="6">Mutator family transposase</fullName>
    </recommendedName>
</protein>
<reference evidence="7 9" key="1">
    <citation type="submission" date="2015-12" db="EMBL/GenBank/DDBJ databases">
        <title>Complete genome sequence of Pseudoalteromonas rubra SCSIO 6842, harboring a conjugative plasmid.</title>
        <authorList>
            <person name="Li B."/>
            <person name="Wang X."/>
        </authorList>
    </citation>
    <scope>NUCLEOTIDE SEQUENCE [LARGE SCALE GENOMIC DNA]</scope>
    <source>
        <strain evidence="7 9">SCSIO 6842</strain>
    </source>
</reference>
<evidence type="ECO:0000256" key="1">
    <source>
        <dbReference type="ARBA" id="ARBA00002190"/>
    </source>
</evidence>
<evidence type="ECO:0000313" key="7">
    <source>
        <dbReference type="EMBL" id="ALU43208.1"/>
    </source>
</evidence>
<evidence type="ECO:0000313" key="9">
    <source>
        <dbReference type="Proteomes" id="UP000069015"/>
    </source>
</evidence>
<comment type="similarity">
    <text evidence="2 6">Belongs to the transposase mutator family.</text>
</comment>
<dbReference type="GO" id="GO:0004803">
    <property type="term" value="F:transposase activity"/>
    <property type="evidence" value="ECO:0007669"/>
    <property type="project" value="UniProtKB-UniRule"/>
</dbReference>
<evidence type="ECO:0000256" key="5">
    <source>
        <dbReference type="ARBA" id="ARBA00023172"/>
    </source>
</evidence>
<name>A0A0U3HQH1_9GAMM</name>
<dbReference type="AlphaFoldDB" id="A0A0U3HQH1"/>
<dbReference type="Proteomes" id="UP000069015">
    <property type="component" value="Chromosome 1"/>
</dbReference>
<dbReference type="NCBIfam" id="NF033543">
    <property type="entry name" value="transpos_IS256"/>
    <property type="match status" value="1"/>
</dbReference>
<evidence type="ECO:0000256" key="2">
    <source>
        <dbReference type="ARBA" id="ARBA00010961"/>
    </source>
</evidence>
<keyword evidence="3 6" id="KW-0815">Transposition</keyword>
<comment type="function">
    <text evidence="1 6">Required for the transposition of the insertion element.</text>
</comment>
<dbReference type="EMBL" id="CP013611">
    <property type="protein sequence ID" value="ALU43229.1"/>
    <property type="molecule type" value="Genomic_DNA"/>
</dbReference>
<dbReference type="RefSeq" id="WP_058796450.1">
    <property type="nucleotide sequence ID" value="NZ_CP013611.1"/>
</dbReference>
<organism evidence="7 9">
    <name type="scientific">Pseudoalteromonas rubra</name>
    <dbReference type="NCBI Taxonomy" id="43658"/>
    <lineage>
        <taxon>Bacteria</taxon>
        <taxon>Pseudomonadati</taxon>
        <taxon>Pseudomonadota</taxon>
        <taxon>Gammaproteobacteria</taxon>
        <taxon>Alteromonadales</taxon>
        <taxon>Pseudoalteromonadaceae</taxon>
        <taxon>Pseudoalteromonas</taxon>
    </lineage>
</organism>
<dbReference type="KEGG" id="prr:AT705_09920"/>
<dbReference type="InterPro" id="IPR001207">
    <property type="entry name" value="Transposase_mutator"/>
</dbReference>
<evidence type="ECO:0000256" key="4">
    <source>
        <dbReference type="ARBA" id="ARBA00023125"/>
    </source>
</evidence>
<evidence type="ECO:0000256" key="3">
    <source>
        <dbReference type="ARBA" id="ARBA00022578"/>
    </source>
</evidence>
<dbReference type="PANTHER" id="PTHR33217:SF9">
    <property type="entry name" value="MUTATOR FAMILY TRANSPOSASE"/>
    <property type="match status" value="1"/>
</dbReference>
<dbReference type="KEGG" id="prr:AT705_09795"/>
<accession>A0A0U3HQH1</accession>
<keyword evidence="6" id="KW-0814">Transposable element</keyword>
<dbReference type="Pfam" id="PF00872">
    <property type="entry name" value="Transposase_mut"/>
    <property type="match status" value="1"/>
</dbReference>
<keyword evidence="5 6" id="KW-0233">DNA recombination</keyword>
<dbReference type="PROSITE" id="PS01007">
    <property type="entry name" value="TRANSPOSASE_MUTATOR"/>
    <property type="match status" value="1"/>
</dbReference>
<evidence type="ECO:0000256" key="6">
    <source>
        <dbReference type="RuleBase" id="RU365089"/>
    </source>
</evidence>
<keyword evidence="4 6" id="KW-0238">DNA-binding</keyword>